<dbReference type="PIRSF" id="PIRSF020419">
    <property type="entry name" value="Fe_uptake_reg_CjrA_prd"/>
    <property type="match status" value="1"/>
</dbReference>
<dbReference type="Gene3D" id="1.10.8.760">
    <property type="entry name" value="Haem-binding uptake, Tiki superfamily, ChaN, domain 2"/>
    <property type="match status" value="1"/>
</dbReference>
<accession>A0A839T6R7</accession>
<dbReference type="PROSITE" id="PS51257">
    <property type="entry name" value="PROKAR_LIPOPROTEIN"/>
    <property type="match status" value="1"/>
</dbReference>
<keyword evidence="4" id="KW-1185">Reference proteome</keyword>
<evidence type="ECO:0000313" key="4">
    <source>
        <dbReference type="Proteomes" id="UP000549250"/>
    </source>
</evidence>
<dbReference type="Pfam" id="PF04187">
    <property type="entry name" value="Cofac_haem_bdg"/>
    <property type="match status" value="1"/>
</dbReference>
<evidence type="ECO:0000313" key="3">
    <source>
        <dbReference type="EMBL" id="MBB3105132.1"/>
    </source>
</evidence>
<dbReference type="SUPFAM" id="SSF159501">
    <property type="entry name" value="EreA/ChaN-like"/>
    <property type="match status" value="1"/>
</dbReference>
<dbReference type="EMBL" id="JACHXI010000026">
    <property type="protein sequence ID" value="MBB3105132.1"/>
    <property type="molecule type" value="Genomic_DNA"/>
</dbReference>
<proteinExistence type="predicted"/>
<dbReference type="Proteomes" id="UP000549250">
    <property type="component" value="Unassembled WGS sequence"/>
</dbReference>
<feature type="chain" id="PRO_5032369539" evidence="1">
    <location>
        <begin position="20"/>
        <end position="295"/>
    </location>
</feature>
<gene>
    <name evidence="3" type="ORF">FHR87_003566</name>
</gene>
<dbReference type="CDD" id="cd14727">
    <property type="entry name" value="ChanN-like"/>
    <property type="match status" value="1"/>
</dbReference>
<dbReference type="AlphaFoldDB" id="A0A839T6R7"/>
<feature type="signal peptide" evidence="1">
    <location>
        <begin position="1"/>
        <end position="19"/>
    </location>
</feature>
<sequence length="295" mass="32812">MRIVLFVLAILLTACHSLPPLPPWQSPGQREHENVGQIIDLHTGAVLAPAQLIDRLAASSRVLVGERHDNPDHHALQLWLLQALAEQRGQGSVLLEMLTPDQQQRVRQVQAAYARGNPPADLKKALGWQPGWDWDLYGPLVSYLLRQPYPVLAANLDRSEIASVYRLVEPLKGQLSSAPAVQEKLMARIREAHCNLLPENQLPAMLAIQQQRDRRIAERLLAAPGPALLLAGAYHVRRDLGVPLHLQDLGGKDAVVLMLAEAGSKVQAAQADFVWYTAAMPQQREPCERLKERIR</sequence>
<protein>
    <submittedName>
        <fullName evidence="3">Putative iron-regulated protein</fullName>
    </submittedName>
</protein>
<dbReference type="Gene3D" id="3.40.50.11550">
    <property type="match status" value="1"/>
</dbReference>
<organism evidence="3 4">
    <name type="scientific">Azomonas macrocytogenes</name>
    <name type="common">Azotobacter macrocytogenes</name>
    <dbReference type="NCBI Taxonomy" id="69962"/>
    <lineage>
        <taxon>Bacteria</taxon>
        <taxon>Pseudomonadati</taxon>
        <taxon>Pseudomonadota</taxon>
        <taxon>Gammaproteobacteria</taxon>
        <taxon>Pseudomonadales</taxon>
        <taxon>Pseudomonadaceae</taxon>
        <taxon>Azomonas</taxon>
    </lineage>
</organism>
<feature type="domain" description="Haem-binding uptake Tiki superfamily ChaN" evidence="2">
    <location>
        <begin position="52"/>
        <end position="246"/>
    </location>
</feature>
<dbReference type="RefSeq" id="WP_183167982.1">
    <property type="nucleotide sequence ID" value="NZ_JACHXI010000026.1"/>
</dbReference>
<name>A0A839T6R7_AZOMA</name>
<comment type="caution">
    <text evidence="3">The sequence shown here is derived from an EMBL/GenBank/DDBJ whole genome shotgun (WGS) entry which is preliminary data.</text>
</comment>
<reference evidence="3 4" key="1">
    <citation type="submission" date="2020-08" db="EMBL/GenBank/DDBJ databases">
        <title>Genomic Encyclopedia of Type Strains, Phase III (KMG-III): the genomes of soil and plant-associated and newly described type strains.</title>
        <authorList>
            <person name="Whitman W."/>
        </authorList>
    </citation>
    <scope>NUCLEOTIDE SEQUENCE [LARGE SCALE GENOMIC DNA]</scope>
    <source>
        <strain evidence="3 4">CECT 4462</strain>
    </source>
</reference>
<evidence type="ECO:0000256" key="1">
    <source>
        <dbReference type="SAM" id="SignalP"/>
    </source>
</evidence>
<dbReference type="InterPro" id="IPR007314">
    <property type="entry name" value="Cofac_haem-bd_dom"/>
</dbReference>
<dbReference type="InterPro" id="IPR016773">
    <property type="entry name" value="Fe3_uptake_reg_CjrA_prd"/>
</dbReference>
<keyword evidence="1" id="KW-0732">Signal</keyword>
<evidence type="ECO:0000259" key="2">
    <source>
        <dbReference type="Pfam" id="PF04187"/>
    </source>
</evidence>